<evidence type="ECO:0000256" key="5">
    <source>
        <dbReference type="ARBA" id="ARBA00023180"/>
    </source>
</evidence>
<evidence type="ECO:0000313" key="9">
    <source>
        <dbReference type="RefSeq" id="XP_033576283.1"/>
    </source>
</evidence>
<dbReference type="InterPro" id="IPR051648">
    <property type="entry name" value="CWI-Assembly_Regulator"/>
</dbReference>
<keyword evidence="8" id="KW-1185">Reference proteome</keyword>
<feature type="signal peptide" evidence="6">
    <location>
        <begin position="1"/>
        <end position="20"/>
    </location>
</feature>
<dbReference type="PROSITE" id="PS51257">
    <property type="entry name" value="PROKAR_LIPOPROTEIN"/>
    <property type="match status" value="1"/>
</dbReference>
<dbReference type="PANTHER" id="PTHR31018">
    <property type="entry name" value="SPORULATION-SPECIFIC PROTEIN-RELATED"/>
    <property type="match status" value="1"/>
</dbReference>
<keyword evidence="4 6" id="KW-0732">Signal</keyword>
<dbReference type="GeneID" id="54454754"/>
<reference evidence="9" key="2">
    <citation type="submission" date="2020-04" db="EMBL/GenBank/DDBJ databases">
        <authorList>
            <consortium name="NCBI Genome Project"/>
        </authorList>
    </citation>
    <scope>NUCLEOTIDE SEQUENCE</scope>
    <source>
        <strain evidence="9">CBS 304.34</strain>
    </source>
</reference>
<evidence type="ECO:0000256" key="3">
    <source>
        <dbReference type="ARBA" id="ARBA00022525"/>
    </source>
</evidence>
<gene>
    <name evidence="7 9" type="ORF">BDZ99DRAFT_26748</name>
</gene>
<comment type="subcellular location">
    <subcellularLocation>
        <location evidence="1">Secreted</location>
        <location evidence="1">Cell wall</location>
    </subcellularLocation>
</comment>
<dbReference type="SUPFAM" id="SSF52058">
    <property type="entry name" value="L domain-like"/>
    <property type="match status" value="2"/>
</dbReference>
<reference evidence="7 9" key="1">
    <citation type="journal article" date="2020" name="Stud. Mycol.">
        <title>101 Dothideomycetes genomes: a test case for predicting lifestyles and emergence of pathogens.</title>
        <authorList>
            <person name="Haridas S."/>
            <person name="Albert R."/>
            <person name="Binder M."/>
            <person name="Bloem J."/>
            <person name="Labutti K."/>
            <person name="Salamov A."/>
            <person name="Andreopoulos B."/>
            <person name="Baker S."/>
            <person name="Barry K."/>
            <person name="Bills G."/>
            <person name="Bluhm B."/>
            <person name="Cannon C."/>
            <person name="Castanera R."/>
            <person name="Culley D."/>
            <person name="Daum C."/>
            <person name="Ezra D."/>
            <person name="Gonzalez J."/>
            <person name="Henrissat B."/>
            <person name="Kuo A."/>
            <person name="Liang C."/>
            <person name="Lipzen A."/>
            <person name="Lutzoni F."/>
            <person name="Magnuson J."/>
            <person name="Mondo S."/>
            <person name="Nolan M."/>
            <person name="Ohm R."/>
            <person name="Pangilinan J."/>
            <person name="Park H.-J."/>
            <person name="Ramirez L."/>
            <person name="Alfaro M."/>
            <person name="Sun H."/>
            <person name="Tritt A."/>
            <person name="Yoshinaga Y."/>
            <person name="Zwiers L.-H."/>
            <person name="Turgeon B."/>
            <person name="Goodwin S."/>
            <person name="Spatafora J."/>
            <person name="Crous P."/>
            <person name="Grigoriev I."/>
        </authorList>
    </citation>
    <scope>NUCLEOTIDE SEQUENCE</scope>
    <source>
        <strain evidence="7 9">CBS 304.34</strain>
    </source>
</reference>
<evidence type="ECO:0000313" key="7">
    <source>
        <dbReference type="EMBL" id="KAF2809319.1"/>
    </source>
</evidence>
<dbReference type="InterPro" id="IPR036941">
    <property type="entry name" value="Rcpt_L-dom_sf"/>
</dbReference>
<dbReference type="Gene3D" id="3.80.20.20">
    <property type="entry name" value="Receptor L-domain"/>
    <property type="match status" value="1"/>
</dbReference>
<evidence type="ECO:0000256" key="2">
    <source>
        <dbReference type="ARBA" id="ARBA00022512"/>
    </source>
</evidence>
<dbReference type="GO" id="GO:0005886">
    <property type="term" value="C:plasma membrane"/>
    <property type="evidence" value="ECO:0007669"/>
    <property type="project" value="TreeGrafter"/>
</dbReference>
<evidence type="ECO:0000313" key="8">
    <source>
        <dbReference type="Proteomes" id="UP000504636"/>
    </source>
</evidence>
<evidence type="ECO:0000256" key="6">
    <source>
        <dbReference type="SAM" id="SignalP"/>
    </source>
</evidence>
<keyword evidence="5" id="KW-0325">Glycoprotein</keyword>
<proteinExistence type="predicted"/>
<dbReference type="PANTHER" id="PTHR31018:SF3">
    <property type="entry name" value="RECEPTOR PROTEIN-TYROSINE KINASE"/>
    <property type="match status" value="1"/>
</dbReference>
<protein>
    <submittedName>
        <fullName evidence="7 9">GPI-anchored cell wall organization protein Ecm33</fullName>
    </submittedName>
</protein>
<keyword evidence="3" id="KW-0964">Secreted</keyword>
<feature type="chain" id="PRO_5044629174" evidence="6">
    <location>
        <begin position="21"/>
        <end position="396"/>
    </location>
</feature>
<dbReference type="RefSeq" id="XP_033576283.1">
    <property type="nucleotide sequence ID" value="XM_033713861.1"/>
</dbReference>
<evidence type="ECO:0000256" key="1">
    <source>
        <dbReference type="ARBA" id="ARBA00004191"/>
    </source>
</evidence>
<dbReference type="GO" id="GO:0009986">
    <property type="term" value="C:cell surface"/>
    <property type="evidence" value="ECO:0007669"/>
    <property type="project" value="TreeGrafter"/>
</dbReference>
<evidence type="ECO:0000256" key="4">
    <source>
        <dbReference type="ARBA" id="ARBA00022729"/>
    </source>
</evidence>
<keyword evidence="2" id="KW-0134">Cell wall</keyword>
<dbReference type="OrthoDB" id="536881at2759"/>
<accession>A0A6A6YLA1</accession>
<dbReference type="GO" id="GO:0009277">
    <property type="term" value="C:fungal-type cell wall"/>
    <property type="evidence" value="ECO:0007669"/>
    <property type="project" value="TreeGrafter"/>
</dbReference>
<dbReference type="Pfam" id="PF12454">
    <property type="entry name" value="Ecm33"/>
    <property type="match status" value="1"/>
</dbReference>
<dbReference type="Proteomes" id="UP000504636">
    <property type="component" value="Unplaced"/>
</dbReference>
<dbReference type="AlphaFoldDB" id="A0A6A6YLA1"/>
<organism evidence="7">
    <name type="scientific">Mytilinidion resinicola</name>
    <dbReference type="NCBI Taxonomy" id="574789"/>
    <lineage>
        <taxon>Eukaryota</taxon>
        <taxon>Fungi</taxon>
        <taxon>Dikarya</taxon>
        <taxon>Ascomycota</taxon>
        <taxon>Pezizomycotina</taxon>
        <taxon>Dothideomycetes</taxon>
        <taxon>Pleosporomycetidae</taxon>
        <taxon>Mytilinidiales</taxon>
        <taxon>Mytilinidiaceae</taxon>
        <taxon>Mytilinidion</taxon>
    </lineage>
</organism>
<name>A0A6A6YLA1_9PEZI</name>
<sequence>MSLLTRFVLPALAAAGTAVAASCSASATTIQNQGDATALAACKTFSGSVVIATGTTDQINIPNVQKIDGDFTVTNVSLITSIGADSLTEITGKFTLNEVQVLTSLNFPRLAAVDDIEWNALPNLQQLTFTTTVTKASTINIQNTELNSLEGIDLETVDTFYIANNRYLNDITLQLTQVGNALTLEANNPAVNVSFPNMIWANNMTFRNCSSISIPSLESINGSLGFYGNDIESFIGANLTTVGKDLSFVSNTKLANISLPLLKSVGGGFTVANNTDLGQVDGFTSLQKVVGAVDFNGNFSDVALPGLKDVQGAFNIQSTGDLTKQCAHFSDLKDSSVIKGDYVCEGKVSHPGGAGTTPTATASGAKASKTGAAGRVEISSAVMGVSGLIAAFFGLL</sequence>
<dbReference type="EMBL" id="MU003701">
    <property type="protein sequence ID" value="KAF2809319.1"/>
    <property type="molecule type" value="Genomic_DNA"/>
</dbReference>
<dbReference type="GO" id="GO:0031505">
    <property type="term" value="P:fungal-type cell wall organization"/>
    <property type="evidence" value="ECO:0007669"/>
    <property type="project" value="TreeGrafter"/>
</dbReference>
<reference evidence="9" key="3">
    <citation type="submission" date="2025-04" db="UniProtKB">
        <authorList>
            <consortium name="RefSeq"/>
        </authorList>
    </citation>
    <scope>IDENTIFICATION</scope>
    <source>
        <strain evidence="9">CBS 304.34</strain>
    </source>
</reference>